<dbReference type="Pfam" id="PF10756">
    <property type="entry name" value="bPH_6"/>
    <property type="match status" value="1"/>
</dbReference>
<sequence>MTTFVSRSGRVLSVVTVAVFGLAVGTTLFPFTADGFIRSVAVFGFLTVAVYAAFWRPRLDVTDEGVVVTNVFATHTVDWGAVHLIDTKWGLTLWVTGRRISVWAAPAPGRYTTFTASRDLGEHLPESTYLAGTVRPGDLASTESGGAAAVVRRQWERRSPDDGRVVTTYSVGIAVALGVTGLCAALALFTT</sequence>
<dbReference type="AlphaFoldDB" id="A0A6J6FWF9"/>
<feature type="transmembrane region" description="Helical" evidence="1">
    <location>
        <begin position="12"/>
        <end position="29"/>
    </location>
</feature>
<accession>A0A6J6FWF9</accession>
<keyword evidence="1" id="KW-1133">Transmembrane helix</keyword>
<protein>
    <submittedName>
        <fullName evidence="3">Unannotated protein</fullName>
    </submittedName>
</protein>
<dbReference type="EMBL" id="CAEZUE010000054">
    <property type="protein sequence ID" value="CAB4591314.1"/>
    <property type="molecule type" value="Genomic_DNA"/>
</dbReference>
<dbReference type="InterPro" id="IPR019692">
    <property type="entry name" value="CFP-6_PH"/>
</dbReference>
<feature type="domain" description="Low molecular weight protein antigen 6 PH" evidence="2">
    <location>
        <begin position="56"/>
        <end position="108"/>
    </location>
</feature>
<feature type="transmembrane region" description="Helical" evidence="1">
    <location>
        <begin position="166"/>
        <end position="189"/>
    </location>
</feature>
<evidence type="ECO:0000259" key="2">
    <source>
        <dbReference type="Pfam" id="PF10756"/>
    </source>
</evidence>
<evidence type="ECO:0000313" key="3">
    <source>
        <dbReference type="EMBL" id="CAB4591314.1"/>
    </source>
</evidence>
<keyword evidence="1" id="KW-0472">Membrane</keyword>
<evidence type="ECO:0000256" key="1">
    <source>
        <dbReference type="SAM" id="Phobius"/>
    </source>
</evidence>
<proteinExistence type="predicted"/>
<organism evidence="3">
    <name type="scientific">freshwater metagenome</name>
    <dbReference type="NCBI Taxonomy" id="449393"/>
    <lineage>
        <taxon>unclassified sequences</taxon>
        <taxon>metagenomes</taxon>
        <taxon>ecological metagenomes</taxon>
    </lineage>
</organism>
<gene>
    <name evidence="3" type="ORF">UFOPK1788_00539</name>
</gene>
<reference evidence="3" key="1">
    <citation type="submission" date="2020-05" db="EMBL/GenBank/DDBJ databases">
        <authorList>
            <person name="Chiriac C."/>
            <person name="Salcher M."/>
            <person name="Ghai R."/>
            <person name="Kavagutti S V."/>
        </authorList>
    </citation>
    <scope>NUCLEOTIDE SEQUENCE</scope>
</reference>
<feature type="transmembrane region" description="Helical" evidence="1">
    <location>
        <begin position="35"/>
        <end position="54"/>
    </location>
</feature>
<keyword evidence="1" id="KW-0812">Transmembrane</keyword>
<name>A0A6J6FWF9_9ZZZZ</name>